<dbReference type="Proteomes" id="UP000218103">
    <property type="component" value="Chromosome 2"/>
</dbReference>
<evidence type="ECO:0000313" key="2">
    <source>
        <dbReference type="Proteomes" id="UP000218103"/>
    </source>
</evidence>
<proteinExistence type="predicted"/>
<protein>
    <submittedName>
        <fullName evidence="1">Uncharacterized protein</fullName>
    </submittedName>
</protein>
<sequence length="251" mass="27935">MKEQIMDNSASPVEQPAPITAQDALAAIETFEIVGENNSSRAPNADDRFILSEFIAHLFGGYPVKQPAAAPIDERSREFAAVDMFAATMKDKLDDARTKGRSGWEQCDPAELSRMLREHVGKGDPRDVANLCMFLWALGKPITAPSPADERAAFEWPTLPLLPEAVITSSDGKAVFTAHQMQGYANAYGEMVRIRAASANETGGGRGDRRTAAVSLLRRRTEVHDAQRRSQLRRRSDRLYEMRLQHARRIR</sequence>
<evidence type="ECO:0000313" key="1">
    <source>
        <dbReference type="EMBL" id="ATF81814.1"/>
    </source>
</evidence>
<reference evidence="2" key="1">
    <citation type="submission" date="2017-09" db="EMBL/GenBank/DDBJ databases">
        <title>FDA dAtabase for Regulatory Grade micrObial Sequences (FDA-ARGOS): Supporting development and validation of Infectious Disease Dx tests.</title>
        <authorList>
            <person name="Minogue T."/>
            <person name="Wolcott M."/>
            <person name="Wasieloski L."/>
            <person name="Aguilar W."/>
            <person name="Moore D."/>
            <person name="Tallon L.J."/>
            <person name="Sadzewicz L."/>
            <person name="Ott S."/>
            <person name="Zhao X."/>
            <person name="Nagaraj S."/>
            <person name="Vavikolanu K."/>
            <person name="Aluvathingal J."/>
            <person name="Nadendla S."/>
            <person name="Sichtig H."/>
        </authorList>
    </citation>
    <scope>NUCLEOTIDE SEQUENCE [LARGE SCALE GENOMIC DNA]</scope>
    <source>
        <strain evidence="2">FDAARGOS_388</strain>
    </source>
</reference>
<name>A0ABM6P3S1_BURCE</name>
<accession>A0ABM6P3S1</accession>
<keyword evidence="2" id="KW-1185">Reference proteome</keyword>
<organism evidence="1 2">
    <name type="scientific">Burkholderia cepacia</name>
    <name type="common">Pseudomonas cepacia</name>
    <dbReference type="NCBI Taxonomy" id="292"/>
    <lineage>
        <taxon>Bacteria</taxon>
        <taxon>Pseudomonadati</taxon>
        <taxon>Pseudomonadota</taxon>
        <taxon>Betaproteobacteria</taxon>
        <taxon>Burkholderiales</taxon>
        <taxon>Burkholderiaceae</taxon>
        <taxon>Burkholderia</taxon>
        <taxon>Burkholderia cepacia complex</taxon>
    </lineage>
</organism>
<dbReference type="EMBL" id="CP023521">
    <property type="protein sequence ID" value="ATF81814.1"/>
    <property type="molecule type" value="Genomic_DNA"/>
</dbReference>
<gene>
    <name evidence="1" type="ORF">CO711_31400</name>
</gene>